<gene>
    <name evidence="5" type="ORF">A2Z33_02945</name>
</gene>
<dbReference type="InterPro" id="IPR001173">
    <property type="entry name" value="Glyco_trans_2-like"/>
</dbReference>
<keyword evidence="3" id="KW-0808">Transferase</keyword>
<dbReference type="SUPFAM" id="SSF53448">
    <property type="entry name" value="Nucleotide-diphospho-sugar transferases"/>
    <property type="match status" value="1"/>
</dbReference>
<evidence type="ECO:0000313" key="6">
    <source>
        <dbReference type="Proteomes" id="UP000178448"/>
    </source>
</evidence>
<accession>A0A1F5YML1</accession>
<evidence type="ECO:0000259" key="4">
    <source>
        <dbReference type="Pfam" id="PF00535"/>
    </source>
</evidence>
<reference evidence="5 6" key="1">
    <citation type="journal article" date="2016" name="Nat. Commun.">
        <title>Thousands of microbial genomes shed light on interconnected biogeochemical processes in an aquifer system.</title>
        <authorList>
            <person name="Anantharaman K."/>
            <person name="Brown C.T."/>
            <person name="Hug L.A."/>
            <person name="Sharon I."/>
            <person name="Castelle C.J."/>
            <person name="Probst A.J."/>
            <person name="Thomas B.C."/>
            <person name="Singh A."/>
            <person name="Wilkins M.J."/>
            <person name="Karaoz U."/>
            <person name="Brodie E.L."/>
            <person name="Williams K.H."/>
            <person name="Hubbard S.S."/>
            <person name="Banfield J.F."/>
        </authorList>
    </citation>
    <scope>NUCLEOTIDE SEQUENCE [LARGE SCALE GENOMIC DNA]</scope>
</reference>
<organism evidence="5 6">
    <name type="scientific">Candidatus Gottesmanbacteria bacterium RBG_16_52_11</name>
    <dbReference type="NCBI Taxonomy" id="1798374"/>
    <lineage>
        <taxon>Bacteria</taxon>
        <taxon>Candidatus Gottesmaniibacteriota</taxon>
    </lineage>
</organism>
<evidence type="ECO:0000256" key="3">
    <source>
        <dbReference type="ARBA" id="ARBA00022679"/>
    </source>
</evidence>
<sequence>MKQLPLTVSVIIPNRNGVDLLKLHLPQVMKACAGCEVIVVDDASSDQSVEFVREKFPGITVLQLPRHSGFSSAVNRGVTAANGEIAVLLNTDTVPASGFLAPLLTHFQDDAVFAVGCLDRSHENGHVVTRGRGIAVWEKGFYLHRRGNPESRESAWVSGGSGVFKTAVWRMLGGMDEIYAPFYWEDVDLS</sequence>
<dbReference type="AlphaFoldDB" id="A0A1F5YML1"/>
<evidence type="ECO:0000313" key="5">
    <source>
        <dbReference type="EMBL" id="OGG01344.1"/>
    </source>
</evidence>
<dbReference type="Pfam" id="PF00535">
    <property type="entry name" value="Glycos_transf_2"/>
    <property type="match status" value="1"/>
</dbReference>
<dbReference type="GO" id="GO:0016757">
    <property type="term" value="F:glycosyltransferase activity"/>
    <property type="evidence" value="ECO:0007669"/>
    <property type="project" value="UniProtKB-KW"/>
</dbReference>
<evidence type="ECO:0000256" key="1">
    <source>
        <dbReference type="ARBA" id="ARBA00006739"/>
    </source>
</evidence>
<dbReference type="EMBL" id="MFJD01000017">
    <property type="protein sequence ID" value="OGG01344.1"/>
    <property type="molecule type" value="Genomic_DNA"/>
</dbReference>
<dbReference type="PANTHER" id="PTHR43179">
    <property type="entry name" value="RHAMNOSYLTRANSFERASE WBBL"/>
    <property type="match status" value="1"/>
</dbReference>
<proteinExistence type="inferred from homology"/>
<dbReference type="InterPro" id="IPR029044">
    <property type="entry name" value="Nucleotide-diphossugar_trans"/>
</dbReference>
<dbReference type="PANTHER" id="PTHR43179:SF12">
    <property type="entry name" value="GALACTOFURANOSYLTRANSFERASE GLFT2"/>
    <property type="match status" value="1"/>
</dbReference>
<protein>
    <recommendedName>
        <fullName evidence="4">Glycosyltransferase 2-like domain-containing protein</fullName>
    </recommendedName>
</protein>
<name>A0A1F5YML1_9BACT</name>
<comment type="similarity">
    <text evidence="1">Belongs to the glycosyltransferase 2 family.</text>
</comment>
<feature type="domain" description="Glycosyltransferase 2-like" evidence="4">
    <location>
        <begin position="9"/>
        <end position="155"/>
    </location>
</feature>
<dbReference type="Proteomes" id="UP000178448">
    <property type="component" value="Unassembled WGS sequence"/>
</dbReference>
<comment type="caution">
    <text evidence="5">The sequence shown here is derived from an EMBL/GenBank/DDBJ whole genome shotgun (WGS) entry which is preliminary data.</text>
</comment>
<evidence type="ECO:0000256" key="2">
    <source>
        <dbReference type="ARBA" id="ARBA00022676"/>
    </source>
</evidence>
<dbReference type="STRING" id="1798374.A2Z33_02945"/>
<dbReference type="Gene3D" id="3.90.550.10">
    <property type="entry name" value="Spore Coat Polysaccharide Biosynthesis Protein SpsA, Chain A"/>
    <property type="match status" value="1"/>
</dbReference>
<keyword evidence="2" id="KW-0328">Glycosyltransferase</keyword>